<dbReference type="Proteomes" id="UP000579523">
    <property type="component" value="Unassembled WGS sequence"/>
</dbReference>
<reference evidence="8 9" key="1">
    <citation type="submission" date="2020-08" db="EMBL/GenBank/DDBJ databases">
        <title>Genomic Encyclopedia of Type Strains, Phase III (KMG-III): the genomes of soil and plant-associated and newly described type strains.</title>
        <authorList>
            <person name="Whitman W."/>
        </authorList>
    </citation>
    <scope>NUCLEOTIDE SEQUENCE [LARGE SCALE GENOMIC DNA]</scope>
    <source>
        <strain evidence="8 9">CECT 3273</strain>
    </source>
</reference>
<dbReference type="Pfam" id="PF00872">
    <property type="entry name" value="Transposase_mut"/>
    <property type="match status" value="1"/>
</dbReference>
<feature type="region of interest" description="Disordered" evidence="7">
    <location>
        <begin position="78"/>
        <end position="102"/>
    </location>
</feature>
<gene>
    <name evidence="8" type="ORF">FHS37_005958</name>
</gene>
<evidence type="ECO:0000256" key="7">
    <source>
        <dbReference type="SAM" id="MobiDB-lite"/>
    </source>
</evidence>
<dbReference type="EMBL" id="JACHJI010000013">
    <property type="protein sequence ID" value="MBB4901866.1"/>
    <property type="molecule type" value="Genomic_DNA"/>
</dbReference>
<comment type="caution">
    <text evidence="8">The sequence shown here is derived from an EMBL/GenBank/DDBJ whole genome shotgun (WGS) entry which is preliminary data.</text>
</comment>
<evidence type="ECO:0000256" key="1">
    <source>
        <dbReference type="ARBA" id="ARBA00002190"/>
    </source>
</evidence>
<keyword evidence="6" id="KW-0814">Transposable element</keyword>
<dbReference type="GO" id="GO:0003677">
    <property type="term" value="F:DNA binding"/>
    <property type="evidence" value="ECO:0007669"/>
    <property type="project" value="UniProtKB-UniRule"/>
</dbReference>
<dbReference type="PANTHER" id="PTHR33217:SF7">
    <property type="entry name" value="TRANSPOSASE FOR INSERTION SEQUENCE ELEMENT IS1081"/>
    <property type="match status" value="1"/>
</dbReference>
<feature type="compositionally biased region" description="Gly residues" evidence="7">
    <location>
        <begin position="93"/>
        <end position="102"/>
    </location>
</feature>
<comment type="similarity">
    <text evidence="2 6">Belongs to the transposase mutator family.</text>
</comment>
<evidence type="ECO:0000313" key="8">
    <source>
        <dbReference type="EMBL" id="MBB4901866.1"/>
    </source>
</evidence>
<keyword evidence="4 6" id="KW-0238">DNA-binding</keyword>
<dbReference type="PANTHER" id="PTHR33217">
    <property type="entry name" value="TRANSPOSASE FOR INSERTION SEQUENCE ELEMENT IS1081"/>
    <property type="match status" value="1"/>
</dbReference>
<dbReference type="InterPro" id="IPR001207">
    <property type="entry name" value="Transposase_mutator"/>
</dbReference>
<dbReference type="AlphaFoldDB" id="A0A7W7PV43"/>
<sequence>MLLEAKDDLTASAAFPGRHRKKIQSTDPLERINREARRRTDVVQVFPGGDALLRLVTAVLFELHDEWIAFPRRHAAQATRETTLVPAGRRGRGYGGTGSRRT</sequence>
<evidence type="ECO:0000256" key="6">
    <source>
        <dbReference type="RuleBase" id="RU365089"/>
    </source>
</evidence>
<keyword evidence="9" id="KW-1185">Reference proteome</keyword>
<evidence type="ECO:0000256" key="2">
    <source>
        <dbReference type="ARBA" id="ARBA00010961"/>
    </source>
</evidence>
<evidence type="ECO:0000313" key="9">
    <source>
        <dbReference type="Proteomes" id="UP000579523"/>
    </source>
</evidence>
<dbReference type="GO" id="GO:0004803">
    <property type="term" value="F:transposase activity"/>
    <property type="evidence" value="ECO:0007669"/>
    <property type="project" value="UniProtKB-UniRule"/>
</dbReference>
<evidence type="ECO:0000256" key="5">
    <source>
        <dbReference type="ARBA" id="ARBA00023172"/>
    </source>
</evidence>
<evidence type="ECO:0000256" key="4">
    <source>
        <dbReference type="ARBA" id="ARBA00023125"/>
    </source>
</evidence>
<keyword evidence="5 6" id="KW-0233">DNA recombination</keyword>
<name>A0A7W7PV43_9ACTN</name>
<proteinExistence type="inferred from homology"/>
<dbReference type="GO" id="GO:0006313">
    <property type="term" value="P:DNA transposition"/>
    <property type="evidence" value="ECO:0007669"/>
    <property type="project" value="UniProtKB-UniRule"/>
</dbReference>
<evidence type="ECO:0000256" key="3">
    <source>
        <dbReference type="ARBA" id="ARBA00022578"/>
    </source>
</evidence>
<comment type="function">
    <text evidence="1 6">Required for the transposition of the insertion element.</text>
</comment>
<protein>
    <recommendedName>
        <fullName evidence="6">Mutator family transposase</fullName>
    </recommendedName>
</protein>
<keyword evidence="3 6" id="KW-0815">Transposition</keyword>
<organism evidence="8 9">
    <name type="scientific">Streptomyces griseomycini</name>
    <dbReference type="NCBI Taxonomy" id="66895"/>
    <lineage>
        <taxon>Bacteria</taxon>
        <taxon>Bacillati</taxon>
        <taxon>Actinomycetota</taxon>
        <taxon>Actinomycetes</taxon>
        <taxon>Kitasatosporales</taxon>
        <taxon>Streptomycetaceae</taxon>
        <taxon>Streptomyces</taxon>
    </lineage>
</organism>
<accession>A0A7W7PV43</accession>